<dbReference type="OrthoDB" id="9997at2"/>
<name>A0A323US89_9RHOO</name>
<comment type="caution">
    <text evidence="1">The sequence shown here is derived from an EMBL/GenBank/DDBJ whole genome shotgun (WGS) entry which is preliminary data.</text>
</comment>
<dbReference type="Proteomes" id="UP000248259">
    <property type="component" value="Unassembled WGS sequence"/>
</dbReference>
<gene>
    <name evidence="1" type="ORF">DNK49_16830</name>
</gene>
<accession>A0A323US89</accession>
<evidence type="ECO:0000313" key="2">
    <source>
        <dbReference type="Proteomes" id="UP000248259"/>
    </source>
</evidence>
<sequence>MKILRFLAWLALALAGLSFALALTALALLASALEASPTVEREPSLSPRSITQARQILVQNDPRRLQAGDLRAAILPVRLADDAANHLASRVRDARARVETLDDLVRVHASLRLPGVPQRPFVNIRADIRTTGGLPELQGFRIGRLELPPALVLTATRLAIQTSGVSEEAELLRRSIVAVSVAPGGRNLQIAYVWDPAMLERLRTRAVAEVDPEQLRSVNDALSAMLSHRAANVPIRLTEILPALRAGDESDGFARQRSVLLVLAAYLGGKDLSKLIPELGGWKRPVPRELILHDRNDIAQHFIISAALAAWAGEPLAEAIGVWKELEDARAGSGFSFADLAADRAGTRFGQLVRERDPRIEILLAGAVVDGDLLPSLAGLPEYIPAAEFRRRYGSTDSPAYRALIDDIDRRITALALYR</sequence>
<proteinExistence type="predicted"/>
<organism evidence="1 2">
    <name type="scientific">Parazoarcus communis SWub3 = DSM 12120</name>
    <dbReference type="NCBI Taxonomy" id="1121029"/>
    <lineage>
        <taxon>Bacteria</taxon>
        <taxon>Pseudomonadati</taxon>
        <taxon>Pseudomonadota</taxon>
        <taxon>Betaproteobacteria</taxon>
        <taxon>Rhodocyclales</taxon>
        <taxon>Zoogloeaceae</taxon>
        <taxon>Parazoarcus</taxon>
    </lineage>
</organism>
<reference evidence="1 2" key="1">
    <citation type="submission" date="2018-06" db="EMBL/GenBank/DDBJ databases">
        <title>Azoarcus communis strain SWub3 genome.</title>
        <authorList>
            <person name="Zorraquino Salvo V."/>
            <person name="Toubiana D."/>
            <person name="Blumwald E."/>
        </authorList>
    </citation>
    <scope>NUCLEOTIDE SEQUENCE [LARGE SCALE GENOMIC DNA]</scope>
    <source>
        <strain evidence="1 2">SWub3</strain>
    </source>
</reference>
<dbReference type="EMBL" id="QKOE01000014">
    <property type="protein sequence ID" value="PZA15404.1"/>
    <property type="molecule type" value="Genomic_DNA"/>
</dbReference>
<keyword evidence="2" id="KW-1185">Reference proteome</keyword>
<evidence type="ECO:0000313" key="1">
    <source>
        <dbReference type="EMBL" id="PZA15404.1"/>
    </source>
</evidence>
<protein>
    <submittedName>
        <fullName evidence="1">Uncharacterized protein</fullName>
    </submittedName>
</protein>
<dbReference type="RefSeq" id="WP_110527084.1">
    <property type="nucleotide sequence ID" value="NZ_QKOE01000014.1"/>
</dbReference>
<dbReference type="AlphaFoldDB" id="A0A323US89"/>